<dbReference type="RefSeq" id="WP_119736874.1">
    <property type="nucleotide sequence ID" value="NZ_QYUN01000002.1"/>
</dbReference>
<sequence length="1245" mass="124591">MNKSYRIVWSKARAGYIVTHEKAASRGRPSSTCTALAAAALLALGSTSALAANLCHTGSNTINTSNPINDYCALGTSGDSVTIDNGGTIYIIDTFPPAIWVSGAADSITIRQGGTVRAGGDSAISINAGSTLSGSIVNSGNLSSVNASVTKDEAILVKQSTIVGSIINDNGQINNSVTLDASSVSTIENINGGQISATVTGNTATGLRIKNGSSISGRILNGTGSSIHGSASGVLLQDSTVGTGGIVNQGSITGGTTALDIKGSTTTINGNILNSGTIEGTGTTSGGFGIYLTAGTLNGSIVNESTGLIKGKSVGITLYMGAKVTGGLVNRGEVRGVDGPAIRIFNNALLEGGINNSGTIASDYSYGAGLTVSSNSRVTDGLRNTGTISGKVFGMVFDTGGTLSAGVDDIALYNNNKIQGGNTGAVGEVGIRVYGGVVNGNLVNEGTISGTAAVSVENAGKFNGKIHNTGTISGKRRGILVDGSNSALTAGADGIAIYNSNSILAGSVAGGTDESAIYVGNGAQVTGHIVNDGGTMGGGKFGVLVNGTSQINGNISNGGTISGTKYAVQVADTATLNGLVAKGNAARFIGDVYAKNTDFTVASGAVFANDNAYDVKGVIVENGAQFTLKAGTNTSGMANGITVGDDGFVNAGTVKVDAGTIAAAIHGSYTQTGTGVLQIGSNGGAAAKLTVSGAATTAGNVTLAANAALLVDKLDNSGTLALGNGSSVVASNGVSNSGKLILGAGSSATVQGNYTQAASGALQIGVNDDTTYAKLAVNGAADLGSNAQIDIDVTQKGHVFNVKRLENVITATTLNSDGTFKVTDNSELFNFGAVKEGNAVHLTLEAAAGTGGGTGGGTGTGTGTGGGTPPAPTPGPTVLGSVQATGNLPGTGAAVVLDQLIAANPSGTIPSMFVGLTNRQEVSQAVTQTLPLLNGGSMAAATGSIAGINRVVQARIEANRGLSSGDEFLGDKYVWFKPFGSWAKQDDRDGVAGFKASTGSFVLGADAATNGRARFGAGFAYASSRVNGNSAIAPQHLDVDVFQLLGYGSVSLDERTELNFQADVGQNRNKGSRSIAFTGSTAHADYRSLTAHAGVGVGHVLPLNGKTAFTPSVRMDYIWIRDQSYQETGADALNLNVNSRSARELLLSLDGKLTHNLDDQTTLTANVGAAYDALNNGTTIVAAYAGAPEAAFATYGTDKTPWSVRGGLGLTRKTAGGTEITLRYDAEGRSGFLNQTASLKARWAF</sequence>
<dbReference type="Gene3D" id="2.40.128.130">
    <property type="entry name" value="Autotransporter beta-domain"/>
    <property type="match status" value="1"/>
</dbReference>
<dbReference type="EMBL" id="QYUN01000002">
    <property type="protein sequence ID" value="RJG05296.1"/>
    <property type="molecule type" value="Genomic_DNA"/>
</dbReference>
<dbReference type="InterPro" id="IPR036709">
    <property type="entry name" value="Autotransporte_beta_dom_sf"/>
</dbReference>
<feature type="domain" description="Autotransporter" evidence="2">
    <location>
        <begin position="967"/>
        <end position="1245"/>
    </location>
</feature>
<dbReference type="InterPro" id="IPR005546">
    <property type="entry name" value="Autotransporte_beta"/>
</dbReference>
<evidence type="ECO:0000259" key="2">
    <source>
        <dbReference type="PROSITE" id="PS51208"/>
    </source>
</evidence>
<dbReference type="AlphaFoldDB" id="A0A418WYJ9"/>
<dbReference type="Pfam" id="PF03797">
    <property type="entry name" value="Autotransporter"/>
    <property type="match status" value="1"/>
</dbReference>
<dbReference type="InterPro" id="IPR024973">
    <property type="entry name" value="ESPR"/>
</dbReference>
<dbReference type="PROSITE" id="PS51208">
    <property type="entry name" value="AUTOTRANSPORTER"/>
    <property type="match status" value="1"/>
</dbReference>
<evidence type="ECO:0000313" key="4">
    <source>
        <dbReference type="Proteomes" id="UP000285190"/>
    </source>
</evidence>
<evidence type="ECO:0000256" key="1">
    <source>
        <dbReference type="SAM" id="MobiDB-lite"/>
    </source>
</evidence>
<feature type="compositionally biased region" description="Gly residues" evidence="1">
    <location>
        <begin position="849"/>
        <end position="868"/>
    </location>
</feature>
<dbReference type="SUPFAM" id="SSF103515">
    <property type="entry name" value="Autotransporter"/>
    <property type="match status" value="1"/>
</dbReference>
<evidence type="ECO:0000313" key="3">
    <source>
        <dbReference type="EMBL" id="RJG05296.1"/>
    </source>
</evidence>
<reference evidence="3 4" key="1">
    <citation type="submission" date="2018-09" db="EMBL/GenBank/DDBJ databases">
        <authorList>
            <person name="Zhu H."/>
        </authorList>
    </citation>
    <scope>NUCLEOTIDE SEQUENCE [LARGE SCALE GENOMIC DNA]</scope>
    <source>
        <strain evidence="3 4">K2R10-39</strain>
    </source>
</reference>
<dbReference type="OrthoDB" id="5760545at2"/>
<accession>A0A418WYJ9</accession>
<dbReference type="Proteomes" id="UP000285190">
    <property type="component" value="Unassembled WGS sequence"/>
</dbReference>
<proteinExistence type="predicted"/>
<feature type="region of interest" description="Disordered" evidence="1">
    <location>
        <begin position="849"/>
        <end position="875"/>
    </location>
</feature>
<gene>
    <name evidence="3" type="ORF">D3870_04035</name>
</gene>
<comment type="caution">
    <text evidence="3">The sequence shown here is derived from an EMBL/GenBank/DDBJ whole genome shotgun (WGS) entry which is preliminary data.</text>
</comment>
<name>A0A418WYJ9_9BURK</name>
<keyword evidence="4" id="KW-1185">Reference proteome</keyword>
<organism evidence="3 4">
    <name type="scientific">Noviherbaspirillum cavernae</name>
    <dbReference type="NCBI Taxonomy" id="2320862"/>
    <lineage>
        <taxon>Bacteria</taxon>
        <taxon>Pseudomonadati</taxon>
        <taxon>Pseudomonadota</taxon>
        <taxon>Betaproteobacteria</taxon>
        <taxon>Burkholderiales</taxon>
        <taxon>Oxalobacteraceae</taxon>
        <taxon>Noviherbaspirillum</taxon>
    </lineage>
</organism>
<dbReference type="SMART" id="SM00869">
    <property type="entry name" value="Autotransporter"/>
    <property type="match status" value="1"/>
</dbReference>
<protein>
    <submittedName>
        <fullName evidence="3">Autotransporter domain-containing protein</fullName>
    </submittedName>
</protein>
<dbReference type="Pfam" id="PF13018">
    <property type="entry name" value="ESPR"/>
    <property type="match status" value="1"/>
</dbReference>